<evidence type="ECO:0000313" key="4">
    <source>
        <dbReference type="Proteomes" id="UP000572817"/>
    </source>
</evidence>
<evidence type="ECO:0000313" key="3">
    <source>
        <dbReference type="EMBL" id="KAF4303520.1"/>
    </source>
</evidence>
<evidence type="ECO:0000256" key="2">
    <source>
        <dbReference type="SAM" id="MobiDB-lite"/>
    </source>
</evidence>
<evidence type="ECO:0000256" key="1">
    <source>
        <dbReference type="SAM" id="Coils"/>
    </source>
</evidence>
<comment type="caution">
    <text evidence="3">The sequence shown here is derived from an EMBL/GenBank/DDBJ whole genome shotgun (WGS) entry which is preliminary data.</text>
</comment>
<name>A0A8H4MZP9_9PEZI</name>
<organism evidence="3 4">
    <name type="scientific">Botryosphaeria dothidea</name>
    <dbReference type="NCBI Taxonomy" id="55169"/>
    <lineage>
        <taxon>Eukaryota</taxon>
        <taxon>Fungi</taxon>
        <taxon>Dikarya</taxon>
        <taxon>Ascomycota</taxon>
        <taxon>Pezizomycotina</taxon>
        <taxon>Dothideomycetes</taxon>
        <taxon>Dothideomycetes incertae sedis</taxon>
        <taxon>Botryosphaeriales</taxon>
        <taxon>Botryosphaeriaceae</taxon>
        <taxon>Botryosphaeria</taxon>
    </lineage>
</organism>
<feature type="region of interest" description="Disordered" evidence="2">
    <location>
        <begin position="563"/>
        <end position="585"/>
    </location>
</feature>
<gene>
    <name evidence="3" type="ORF">GTA08_BOTSDO08986</name>
</gene>
<dbReference type="PANTHER" id="PTHR10039:SF16">
    <property type="entry name" value="GPI INOSITOL-DEACYLASE"/>
    <property type="match status" value="1"/>
</dbReference>
<keyword evidence="4" id="KW-1185">Reference proteome</keyword>
<sequence>MTVVLDALDEVEREERLEVLRWIRDFSNSLDLNIRIFASSRDEYDIRKSLKGFQFQIKLLPTMVHEDIKAYVHKQIYDDKDSELQRWHSHKDVQSEIEDKLMGKANGMFRWVVCQMNSIKDCLSLPEPRETMANLPETLDETYERIIKDLLKRNKRGAIDLLRFLTFAERPLRLDEAVDAVAVDLSRTPPFEEINRMPDKLEVVRLCSSLVVLEEHNWLIDPDDWDYDEEAEGKVPNKNKSFTNAQKQFQHDPSAVPLAVQKLATKLQVAQQQLSVSEQQLDHVKRESFAMKTYQQRFVQDAASSAQPDVQQVFAKTANRDLGNKIDALEAELGKMKTERDDFEWCYYFEISERLQLAEEVQKLTPVAYLEDELFDLQTKLTHKDYSRGLEEIEKVIDCLYFHFSNSRDELKFLRTKGQGLGKIAEQHNKSEKKQTNHAVDAFDRLCVKSGMDSQIPSAGAAGMEKIHLRAILERMAHFKGHQLTDRDIKFSEEQDAIMLKPSTEPKMCFDGMDEVEKTLGRPLTALERCMPCVLDNMKKALGNIFYNRPSFSLHPIHRYPEAEGEDEEGMHSGDKTEDVEESTADQVFNSRRPIFANTRNMLDEIHSDTNSSGYLSNQMEFQGNRENMGLEGSGRFCGLGENSLPLHGHGIGSCY</sequence>
<keyword evidence="1" id="KW-0175">Coiled coil</keyword>
<feature type="coiled-coil region" evidence="1">
    <location>
        <begin position="260"/>
        <end position="287"/>
    </location>
</feature>
<reference evidence="3" key="1">
    <citation type="submission" date="2020-04" db="EMBL/GenBank/DDBJ databases">
        <title>Genome Assembly and Annotation of Botryosphaeria dothidea sdau 11-99, a Latent Pathogen of Apple Fruit Ring Rot in China.</title>
        <authorList>
            <person name="Yu C."/>
            <person name="Diao Y."/>
            <person name="Lu Q."/>
            <person name="Zhao J."/>
            <person name="Cui S."/>
            <person name="Peng C."/>
            <person name="He B."/>
            <person name="Liu H."/>
        </authorList>
    </citation>
    <scope>NUCLEOTIDE SEQUENCE [LARGE SCALE GENOMIC DNA]</scope>
    <source>
        <strain evidence="3">Sdau11-99</strain>
    </source>
</reference>
<dbReference type="PANTHER" id="PTHR10039">
    <property type="entry name" value="AMELOGENIN"/>
    <property type="match status" value="1"/>
</dbReference>
<protein>
    <submittedName>
        <fullName evidence="3">Uncharacterized protein</fullName>
    </submittedName>
</protein>
<dbReference type="AlphaFoldDB" id="A0A8H4MZP9"/>
<dbReference type="OrthoDB" id="1577640at2759"/>
<dbReference type="EMBL" id="WWBZ02000062">
    <property type="protein sequence ID" value="KAF4303520.1"/>
    <property type="molecule type" value="Genomic_DNA"/>
</dbReference>
<dbReference type="Proteomes" id="UP000572817">
    <property type="component" value="Unassembled WGS sequence"/>
</dbReference>
<accession>A0A8H4MZP9</accession>
<proteinExistence type="predicted"/>